<dbReference type="PROSITE" id="PS51766">
    <property type="entry name" value="DOCKERIN"/>
    <property type="match status" value="1"/>
</dbReference>
<gene>
    <name evidence="2" type="ORF">RJ53_04690</name>
</gene>
<dbReference type="GO" id="GO:0000272">
    <property type="term" value="P:polysaccharide catabolic process"/>
    <property type="evidence" value="ECO:0007669"/>
    <property type="project" value="InterPro"/>
</dbReference>
<sequence length="264" mass="27621">MTNLFGMNRITLLIISFCLALLPLCAGAVSVAISPDHIEEGDTITIAIDDLEDGSALTVELAIGIPITDQEFALSAREMTIPYTLTGAEIRLRAEPVTRAGLVVVEGGAEKSIIQNSQTGVVTILQRMESLQAGSIEELVISGITADGGEHLTLMLQIQGVKEGPDQAAISFALSGITAGTIDASITVDGDEVTSTRITVGQQHLRGDFNGNGRVDIGDVSRVAYMAVGLEPADLGVDFNGDSVVDSADAAMIAWYYVGKISSL</sequence>
<name>A0A8J8B420_9EURY</name>
<evidence type="ECO:0000313" key="3">
    <source>
        <dbReference type="Proteomes" id="UP000730161"/>
    </source>
</evidence>
<proteinExistence type="predicted"/>
<evidence type="ECO:0000259" key="1">
    <source>
        <dbReference type="PROSITE" id="PS51766"/>
    </source>
</evidence>
<organism evidence="2 3">
    <name type="scientific">Methanocalculus chunghsingensis</name>
    <dbReference type="NCBI Taxonomy" id="156457"/>
    <lineage>
        <taxon>Archaea</taxon>
        <taxon>Methanobacteriati</taxon>
        <taxon>Methanobacteriota</taxon>
        <taxon>Stenosarchaea group</taxon>
        <taxon>Methanomicrobia</taxon>
        <taxon>Methanomicrobiales</taxon>
        <taxon>Methanocalculaceae</taxon>
        <taxon>Methanocalculus</taxon>
    </lineage>
</organism>
<feature type="domain" description="Dockerin" evidence="1">
    <location>
        <begin position="202"/>
        <end position="264"/>
    </location>
</feature>
<dbReference type="SUPFAM" id="SSF63446">
    <property type="entry name" value="Type I dockerin domain"/>
    <property type="match status" value="1"/>
</dbReference>
<dbReference type="Proteomes" id="UP000730161">
    <property type="component" value="Unassembled WGS sequence"/>
</dbReference>
<dbReference type="InterPro" id="IPR018247">
    <property type="entry name" value="EF_Hand_1_Ca_BS"/>
</dbReference>
<evidence type="ECO:0000313" key="2">
    <source>
        <dbReference type="EMBL" id="MBR1368845.1"/>
    </source>
</evidence>
<dbReference type="Gene3D" id="1.10.1330.10">
    <property type="entry name" value="Dockerin domain"/>
    <property type="match status" value="1"/>
</dbReference>
<reference evidence="2" key="1">
    <citation type="submission" date="2014-12" db="EMBL/GenBank/DDBJ databases">
        <authorList>
            <person name="Huang H.-H."/>
            <person name="Chen S.-C."/>
            <person name="Lai M.-C."/>
        </authorList>
    </citation>
    <scope>NUCLEOTIDE SEQUENCE</scope>
    <source>
        <strain evidence="2">K1F9705b</strain>
    </source>
</reference>
<accession>A0A8J8B420</accession>
<dbReference type="PROSITE" id="PS00018">
    <property type="entry name" value="EF_HAND_1"/>
    <property type="match status" value="1"/>
</dbReference>
<dbReference type="AlphaFoldDB" id="A0A8J8B420"/>
<dbReference type="InterPro" id="IPR016134">
    <property type="entry name" value="Dockerin_dom"/>
</dbReference>
<keyword evidence="3" id="KW-1185">Reference proteome</keyword>
<dbReference type="InterPro" id="IPR036439">
    <property type="entry name" value="Dockerin_dom_sf"/>
</dbReference>
<dbReference type="CDD" id="cd14256">
    <property type="entry name" value="Dockerin_I"/>
    <property type="match status" value="1"/>
</dbReference>
<protein>
    <recommendedName>
        <fullName evidence="1">Dockerin domain-containing protein</fullName>
    </recommendedName>
</protein>
<comment type="caution">
    <text evidence="2">The sequence shown here is derived from an EMBL/GenBank/DDBJ whole genome shotgun (WGS) entry which is preliminary data.</text>
</comment>
<dbReference type="EMBL" id="JWHL01000005">
    <property type="protein sequence ID" value="MBR1368845.1"/>
    <property type="molecule type" value="Genomic_DNA"/>
</dbReference>